<evidence type="ECO:0000256" key="1">
    <source>
        <dbReference type="ARBA" id="ARBA00023186"/>
    </source>
</evidence>
<dbReference type="SUPFAM" id="SSF46565">
    <property type="entry name" value="Chaperone J-domain"/>
    <property type="match status" value="1"/>
</dbReference>
<accession>A0A9J6E6H3</accession>
<dbReference type="Pfam" id="PF00226">
    <property type="entry name" value="DnaJ"/>
    <property type="match status" value="1"/>
</dbReference>
<name>A0A9J6E6H3_RHIMP</name>
<dbReference type="InterPro" id="IPR051339">
    <property type="entry name" value="DnaJ_subfamily_B"/>
</dbReference>
<keyword evidence="1" id="KW-0143">Chaperone</keyword>
<organism evidence="3 4">
    <name type="scientific">Rhipicephalus microplus</name>
    <name type="common">Cattle tick</name>
    <name type="synonym">Boophilus microplus</name>
    <dbReference type="NCBI Taxonomy" id="6941"/>
    <lineage>
        <taxon>Eukaryota</taxon>
        <taxon>Metazoa</taxon>
        <taxon>Ecdysozoa</taxon>
        <taxon>Arthropoda</taxon>
        <taxon>Chelicerata</taxon>
        <taxon>Arachnida</taxon>
        <taxon>Acari</taxon>
        <taxon>Parasitiformes</taxon>
        <taxon>Ixodida</taxon>
        <taxon>Ixodoidea</taxon>
        <taxon>Ixodidae</taxon>
        <taxon>Rhipicephalinae</taxon>
        <taxon>Rhipicephalus</taxon>
        <taxon>Boophilus</taxon>
    </lineage>
</organism>
<dbReference type="InterPro" id="IPR002939">
    <property type="entry name" value="DnaJ_C"/>
</dbReference>
<comment type="caution">
    <text evidence="3">The sequence shown here is derived from an EMBL/GenBank/DDBJ whole genome shotgun (WGS) entry which is preliminary data.</text>
</comment>
<dbReference type="VEuPathDB" id="VectorBase:LOC119164793"/>
<dbReference type="Pfam" id="PF01556">
    <property type="entry name" value="DnaJ_C"/>
    <property type="match status" value="1"/>
</dbReference>
<feature type="domain" description="J" evidence="2">
    <location>
        <begin position="4"/>
        <end position="71"/>
    </location>
</feature>
<keyword evidence="4" id="KW-1185">Reference proteome</keyword>
<dbReference type="SUPFAM" id="SSF49493">
    <property type="entry name" value="HSP40/DnaJ peptide-binding domain"/>
    <property type="match status" value="2"/>
</dbReference>
<dbReference type="AlphaFoldDB" id="A0A9J6E6H3"/>
<dbReference type="PANTHER" id="PTHR24078:SF553">
    <property type="entry name" value="DNAJ HOMOLOG SUBFAMILY B MEMBER 5"/>
    <property type="match status" value="1"/>
</dbReference>
<dbReference type="Proteomes" id="UP000821866">
    <property type="component" value="Chromosome 3"/>
</dbReference>
<dbReference type="InterPro" id="IPR008971">
    <property type="entry name" value="HSP40/DnaJ_pept-bd"/>
</dbReference>
<reference evidence="3" key="2">
    <citation type="submission" date="2021-09" db="EMBL/GenBank/DDBJ databases">
        <authorList>
            <person name="Jia N."/>
            <person name="Wang J."/>
            <person name="Shi W."/>
            <person name="Du L."/>
            <person name="Sun Y."/>
            <person name="Zhan W."/>
            <person name="Jiang J."/>
            <person name="Wang Q."/>
            <person name="Zhang B."/>
            <person name="Ji P."/>
            <person name="Sakyi L.B."/>
            <person name="Cui X."/>
            <person name="Yuan T."/>
            <person name="Jiang B."/>
            <person name="Yang W."/>
            <person name="Lam T.T.-Y."/>
            <person name="Chang Q."/>
            <person name="Ding S."/>
            <person name="Wang X."/>
            <person name="Zhu J."/>
            <person name="Ruan X."/>
            <person name="Zhao L."/>
            <person name="Wei J."/>
            <person name="Que T."/>
            <person name="Du C."/>
            <person name="Cheng J."/>
            <person name="Dai P."/>
            <person name="Han X."/>
            <person name="Huang E."/>
            <person name="Gao Y."/>
            <person name="Liu J."/>
            <person name="Shao H."/>
            <person name="Ye R."/>
            <person name="Li L."/>
            <person name="Wei W."/>
            <person name="Wang X."/>
            <person name="Wang C."/>
            <person name="Huo Q."/>
            <person name="Li W."/>
            <person name="Guo W."/>
            <person name="Chen H."/>
            <person name="Chen S."/>
            <person name="Zhou L."/>
            <person name="Zhou L."/>
            <person name="Ni X."/>
            <person name="Tian J."/>
            <person name="Zhou Y."/>
            <person name="Sheng Y."/>
            <person name="Liu T."/>
            <person name="Pan Y."/>
            <person name="Xia L."/>
            <person name="Li J."/>
            <person name="Zhao F."/>
            <person name="Cao W."/>
        </authorList>
    </citation>
    <scope>NUCLEOTIDE SEQUENCE</scope>
    <source>
        <strain evidence="3">Rmic-2018</strain>
        <tissue evidence="3">Larvae</tissue>
    </source>
</reference>
<evidence type="ECO:0000313" key="3">
    <source>
        <dbReference type="EMBL" id="KAH8029669.1"/>
    </source>
</evidence>
<proteinExistence type="predicted"/>
<dbReference type="EMBL" id="JABSTU010000005">
    <property type="protein sequence ID" value="KAH8029669.1"/>
    <property type="molecule type" value="Genomic_DNA"/>
</dbReference>
<dbReference type="PANTHER" id="PTHR24078">
    <property type="entry name" value="DNAJ HOMOLOG SUBFAMILY C MEMBER"/>
    <property type="match status" value="1"/>
</dbReference>
<dbReference type="GO" id="GO:0006457">
    <property type="term" value="P:protein folding"/>
    <property type="evidence" value="ECO:0007669"/>
    <property type="project" value="InterPro"/>
</dbReference>
<sequence>MAKDYYKVLGLRQGASEDSVKKAYRHLALMYHPDKNKSPDAEIKFREIKEAYEALSTPKHGTTERSYGHFRPSDGSSSGLFRPGSVWASYNDGRNSYADGRFTRYFCSYKSSHYSYNVSSSGQQGSSKRRSFWGFLFAYSTHTETYGSFQRFYYPGVVHPFQTWAAPYSRCQNIFDGSLGFNAPLSEEYNSSGLSSHPQKPGISLAERPLYVTLEEILQGCNKKIKTTWLVPMAGGATSRVEEKLLNVYVKPGLPEGSKIVFKLQDVDLQRPASADVTFVIRYKPHPLFKSQGKDIYYVAKVDSALGAQGGKVNVPTLTGNTISLPLDGVIQFGANWRIEGHGLPNPVDTTKRGDLIVIFDQGVPVA</sequence>
<dbReference type="SMART" id="SM00271">
    <property type="entry name" value="DnaJ"/>
    <property type="match status" value="1"/>
</dbReference>
<dbReference type="PRINTS" id="PR00625">
    <property type="entry name" value="JDOMAIN"/>
</dbReference>
<dbReference type="PROSITE" id="PS50076">
    <property type="entry name" value="DNAJ_2"/>
    <property type="match status" value="1"/>
</dbReference>
<evidence type="ECO:0000313" key="4">
    <source>
        <dbReference type="Proteomes" id="UP000821866"/>
    </source>
</evidence>
<protein>
    <recommendedName>
        <fullName evidence="2">J domain-containing protein</fullName>
    </recommendedName>
</protein>
<dbReference type="InterPro" id="IPR036869">
    <property type="entry name" value="J_dom_sf"/>
</dbReference>
<dbReference type="OrthoDB" id="550424at2759"/>
<evidence type="ECO:0000259" key="2">
    <source>
        <dbReference type="PROSITE" id="PS50076"/>
    </source>
</evidence>
<dbReference type="Gene3D" id="2.60.260.20">
    <property type="entry name" value="Urease metallochaperone UreE, N-terminal domain"/>
    <property type="match status" value="2"/>
</dbReference>
<dbReference type="Gene3D" id="1.10.287.110">
    <property type="entry name" value="DnaJ domain"/>
    <property type="match status" value="1"/>
</dbReference>
<dbReference type="GO" id="GO:0051087">
    <property type="term" value="F:protein-folding chaperone binding"/>
    <property type="evidence" value="ECO:0007669"/>
    <property type="project" value="TreeGrafter"/>
</dbReference>
<dbReference type="InterPro" id="IPR001623">
    <property type="entry name" value="DnaJ_domain"/>
</dbReference>
<dbReference type="CDD" id="cd06257">
    <property type="entry name" value="DnaJ"/>
    <property type="match status" value="1"/>
</dbReference>
<dbReference type="CDD" id="cd10747">
    <property type="entry name" value="DnaJ_C"/>
    <property type="match status" value="1"/>
</dbReference>
<dbReference type="OMA" id="IRYKPHP"/>
<reference evidence="3" key="1">
    <citation type="journal article" date="2020" name="Cell">
        <title>Large-Scale Comparative Analyses of Tick Genomes Elucidate Their Genetic Diversity and Vector Capacities.</title>
        <authorList>
            <consortium name="Tick Genome and Microbiome Consortium (TIGMIC)"/>
            <person name="Jia N."/>
            <person name="Wang J."/>
            <person name="Shi W."/>
            <person name="Du L."/>
            <person name="Sun Y."/>
            <person name="Zhan W."/>
            <person name="Jiang J.F."/>
            <person name="Wang Q."/>
            <person name="Zhang B."/>
            <person name="Ji P."/>
            <person name="Bell-Sakyi L."/>
            <person name="Cui X.M."/>
            <person name="Yuan T.T."/>
            <person name="Jiang B.G."/>
            <person name="Yang W.F."/>
            <person name="Lam T.T."/>
            <person name="Chang Q.C."/>
            <person name="Ding S.J."/>
            <person name="Wang X.J."/>
            <person name="Zhu J.G."/>
            <person name="Ruan X.D."/>
            <person name="Zhao L."/>
            <person name="Wei J.T."/>
            <person name="Ye R.Z."/>
            <person name="Que T.C."/>
            <person name="Du C.H."/>
            <person name="Zhou Y.H."/>
            <person name="Cheng J.X."/>
            <person name="Dai P.F."/>
            <person name="Guo W.B."/>
            <person name="Han X.H."/>
            <person name="Huang E.J."/>
            <person name="Li L.F."/>
            <person name="Wei W."/>
            <person name="Gao Y.C."/>
            <person name="Liu J.Z."/>
            <person name="Shao H.Z."/>
            <person name="Wang X."/>
            <person name="Wang C.C."/>
            <person name="Yang T.C."/>
            <person name="Huo Q.B."/>
            <person name="Li W."/>
            <person name="Chen H.Y."/>
            <person name="Chen S.E."/>
            <person name="Zhou L.G."/>
            <person name="Ni X.B."/>
            <person name="Tian J.H."/>
            <person name="Sheng Y."/>
            <person name="Liu T."/>
            <person name="Pan Y.S."/>
            <person name="Xia L.Y."/>
            <person name="Li J."/>
            <person name="Zhao F."/>
            <person name="Cao W.C."/>
        </authorList>
    </citation>
    <scope>NUCLEOTIDE SEQUENCE</scope>
    <source>
        <strain evidence="3">Rmic-2018</strain>
    </source>
</reference>
<gene>
    <name evidence="3" type="ORF">HPB51_002226</name>
</gene>
<dbReference type="GO" id="GO:0051082">
    <property type="term" value="F:unfolded protein binding"/>
    <property type="evidence" value="ECO:0007669"/>
    <property type="project" value="InterPro"/>
</dbReference>
<dbReference type="GO" id="GO:0005829">
    <property type="term" value="C:cytosol"/>
    <property type="evidence" value="ECO:0007669"/>
    <property type="project" value="TreeGrafter"/>
</dbReference>